<evidence type="ECO:0000256" key="1">
    <source>
        <dbReference type="SAM" id="MobiDB-lite"/>
    </source>
</evidence>
<feature type="compositionally biased region" description="Polar residues" evidence="1">
    <location>
        <begin position="151"/>
        <end position="180"/>
    </location>
</feature>
<organism evidence="2 3">
    <name type="scientific">Orchesella cincta</name>
    <name type="common">Springtail</name>
    <name type="synonym">Podura cincta</name>
    <dbReference type="NCBI Taxonomy" id="48709"/>
    <lineage>
        <taxon>Eukaryota</taxon>
        <taxon>Metazoa</taxon>
        <taxon>Ecdysozoa</taxon>
        <taxon>Arthropoda</taxon>
        <taxon>Hexapoda</taxon>
        <taxon>Collembola</taxon>
        <taxon>Entomobryomorpha</taxon>
        <taxon>Entomobryoidea</taxon>
        <taxon>Orchesellidae</taxon>
        <taxon>Orchesellinae</taxon>
        <taxon>Orchesella</taxon>
    </lineage>
</organism>
<comment type="caution">
    <text evidence="2">The sequence shown here is derived from an EMBL/GenBank/DDBJ whole genome shotgun (WGS) entry which is preliminary data.</text>
</comment>
<dbReference type="OrthoDB" id="10023333at2759"/>
<dbReference type="Pfam" id="PF15396">
    <property type="entry name" value="FAM60A"/>
    <property type="match status" value="1"/>
</dbReference>
<evidence type="ECO:0000313" key="3">
    <source>
        <dbReference type="Proteomes" id="UP000094527"/>
    </source>
</evidence>
<reference evidence="2 3" key="1">
    <citation type="journal article" date="2016" name="Genome Biol. Evol.">
        <title>Gene Family Evolution Reflects Adaptation to Soil Environmental Stressors in the Genome of the Collembolan Orchesella cincta.</title>
        <authorList>
            <person name="Faddeeva-Vakhrusheva A."/>
            <person name="Derks M.F."/>
            <person name="Anvar S.Y."/>
            <person name="Agamennone V."/>
            <person name="Suring W."/>
            <person name="Smit S."/>
            <person name="van Straalen N.M."/>
            <person name="Roelofs D."/>
        </authorList>
    </citation>
    <scope>NUCLEOTIDE SEQUENCE [LARGE SCALE GENOMIC DNA]</scope>
    <source>
        <tissue evidence="2">Mixed pool</tissue>
    </source>
</reference>
<dbReference type="PANTHER" id="PTHR13422">
    <property type="entry name" value="SIN3-HDAC COMPLEX-ASSOCIATED FACTOR"/>
    <property type="match status" value="1"/>
</dbReference>
<proteinExistence type="predicted"/>
<feature type="region of interest" description="Disordered" evidence="1">
    <location>
        <begin position="120"/>
        <end position="191"/>
    </location>
</feature>
<accession>A0A1D2NB51</accession>
<protein>
    <submittedName>
        <fullName evidence="2">Protein FAM60A</fullName>
    </submittedName>
</protein>
<dbReference type="GO" id="GO:0070822">
    <property type="term" value="C:Sin3-type complex"/>
    <property type="evidence" value="ECO:0007669"/>
    <property type="project" value="TreeGrafter"/>
</dbReference>
<feature type="compositionally biased region" description="Polar residues" evidence="1">
    <location>
        <begin position="120"/>
        <end position="129"/>
    </location>
</feature>
<dbReference type="Proteomes" id="UP000094527">
    <property type="component" value="Unassembled WGS sequence"/>
</dbReference>
<dbReference type="AlphaFoldDB" id="A0A1D2NB51"/>
<dbReference type="STRING" id="48709.A0A1D2NB51"/>
<dbReference type="InterPro" id="IPR026065">
    <property type="entry name" value="FAM60A"/>
</dbReference>
<dbReference type="EMBL" id="LJIJ01000110">
    <property type="protein sequence ID" value="ODN02479.1"/>
    <property type="molecule type" value="Genomic_DNA"/>
</dbReference>
<name>A0A1D2NB51_ORCCI</name>
<dbReference type="PANTHER" id="PTHR13422:SF12">
    <property type="entry name" value="SIN3-HDAC COMPLEX-ASSOCIATED FACTOR"/>
    <property type="match status" value="1"/>
</dbReference>
<dbReference type="GO" id="GO:0030336">
    <property type="term" value="P:negative regulation of cell migration"/>
    <property type="evidence" value="ECO:0007669"/>
    <property type="project" value="TreeGrafter"/>
</dbReference>
<keyword evidence="3" id="KW-1185">Reference proteome</keyword>
<evidence type="ECO:0000313" key="2">
    <source>
        <dbReference type="EMBL" id="ODN02479.1"/>
    </source>
</evidence>
<gene>
    <name evidence="2" type="ORF">Ocin01_04205</name>
</gene>
<sequence length="365" mass="39405">MYYPIINPISLMEHWQLNFGTKMSCTSYESAVVDARAGHGSKPISKLNKVKKPTASIGGIAKVKATSIDLTDKMRNVMKKHISPSESYINSLGRAREHSPSGCSDDVQLDCISSESGSYHSSLAASPTPSEAGDDDVSFTNSTRPRRVKTSLDSVNSRPLSNQQLTNTTSTANTKINRNASMKPRRNSDASHNSFLDLSFWKREKTCCGIIFKGPCGEVLLDRRFLSPCFLRAVENNVACDHSQVKPKVVTETSTTELDENCPDGPRKEIAMPVDCISVDSGYDDSSNSTPEAFKLLLNHGAGGKVPIESLPASYVRDAKHLSVVTPLVAPIVSGEQIQVSTTSIVDPSSLSSAMQCEISSTAAN</sequence>